<reference evidence="2" key="1">
    <citation type="journal article" date="2014" name="Proc. Natl. Acad. Sci. U.S.A.">
        <title>Extensive sampling of basidiomycete genomes demonstrates inadequacy of the white-rot/brown-rot paradigm for wood decay fungi.</title>
        <authorList>
            <person name="Riley R."/>
            <person name="Salamov A.A."/>
            <person name="Brown D.W."/>
            <person name="Nagy L.G."/>
            <person name="Floudas D."/>
            <person name="Held B.W."/>
            <person name="Levasseur A."/>
            <person name="Lombard V."/>
            <person name="Morin E."/>
            <person name="Otillar R."/>
            <person name="Lindquist E.A."/>
            <person name="Sun H."/>
            <person name="LaButti K.M."/>
            <person name="Schmutz J."/>
            <person name="Jabbour D."/>
            <person name="Luo H."/>
            <person name="Baker S.E."/>
            <person name="Pisabarro A.G."/>
            <person name="Walton J.D."/>
            <person name="Blanchette R.A."/>
            <person name="Henrissat B."/>
            <person name="Martin F."/>
            <person name="Cullen D."/>
            <person name="Hibbett D.S."/>
            <person name="Grigoriev I.V."/>
        </authorList>
    </citation>
    <scope>NUCLEOTIDE SEQUENCE [LARGE SCALE GENOMIC DNA]</scope>
    <source>
        <strain evidence="2">MUCL 33604</strain>
    </source>
</reference>
<sequence>MATKRRLDRAKWTYASRESQDIEMLLDLRTLSNLPPKLIPSETNHPPLMHRGYPIHEDMILEYATENDLVDRDDNREIEWLETWGNVWKKLDSDFNVGAELIQVWEVYGGAL</sequence>
<dbReference type="AlphaFoldDB" id="A0A067QCS6"/>
<proteinExistence type="predicted"/>
<dbReference type="InParanoid" id="A0A067QCS6"/>
<dbReference type="Proteomes" id="UP000027265">
    <property type="component" value="Unassembled WGS sequence"/>
</dbReference>
<dbReference type="EMBL" id="KL197709">
    <property type="protein sequence ID" value="KDQ64784.1"/>
    <property type="molecule type" value="Genomic_DNA"/>
</dbReference>
<organism evidence="1 2">
    <name type="scientific">Jaapia argillacea MUCL 33604</name>
    <dbReference type="NCBI Taxonomy" id="933084"/>
    <lineage>
        <taxon>Eukaryota</taxon>
        <taxon>Fungi</taxon>
        <taxon>Dikarya</taxon>
        <taxon>Basidiomycota</taxon>
        <taxon>Agaricomycotina</taxon>
        <taxon>Agaricomycetes</taxon>
        <taxon>Agaricomycetidae</taxon>
        <taxon>Jaapiales</taxon>
        <taxon>Jaapiaceae</taxon>
        <taxon>Jaapia</taxon>
    </lineage>
</organism>
<accession>A0A067QCS6</accession>
<protein>
    <submittedName>
        <fullName evidence="1">Uncharacterized protein</fullName>
    </submittedName>
</protein>
<evidence type="ECO:0000313" key="2">
    <source>
        <dbReference type="Proteomes" id="UP000027265"/>
    </source>
</evidence>
<name>A0A067QCS6_9AGAM</name>
<gene>
    <name evidence="1" type="ORF">JAAARDRAFT_188075</name>
</gene>
<keyword evidence="2" id="KW-1185">Reference proteome</keyword>
<evidence type="ECO:0000313" key="1">
    <source>
        <dbReference type="EMBL" id="KDQ64784.1"/>
    </source>
</evidence>
<dbReference type="HOGENOM" id="CLU_2146230_0_0_1"/>